<dbReference type="GO" id="GO:0004869">
    <property type="term" value="F:cysteine-type endopeptidase inhibitor activity"/>
    <property type="evidence" value="ECO:0007669"/>
    <property type="project" value="UniProtKB-KW"/>
</dbReference>
<dbReference type="FunFam" id="3.10.450.10:FF:000001">
    <property type="entry name" value="Cystatin-A"/>
    <property type="match status" value="1"/>
</dbReference>
<comment type="subcellular location">
    <subcellularLocation>
        <location evidence="1">Cytoplasm</location>
    </subcellularLocation>
</comment>
<dbReference type="InterPro" id="IPR001713">
    <property type="entry name" value="Prot_inh_stefin"/>
</dbReference>
<dbReference type="SUPFAM" id="SSF54403">
    <property type="entry name" value="Cystatin/monellin"/>
    <property type="match status" value="1"/>
</dbReference>
<keyword evidence="8" id="KW-1185">Reference proteome</keyword>
<dbReference type="AlphaFoldDB" id="A0A7K8W2E2"/>
<dbReference type="OrthoDB" id="2429551at2759"/>
<reference evidence="7 8" key="1">
    <citation type="submission" date="2019-09" db="EMBL/GenBank/DDBJ databases">
        <title>Bird 10,000 Genomes (B10K) Project - Family phase.</title>
        <authorList>
            <person name="Zhang G."/>
        </authorList>
    </citation>
    <scope>NUCLEOTIDE SEQUENCE [LARGE SCALE GENOMIC DNA]</scope>
    <source>
        <strain evidence="7">B10K-DU-001-03</strain>
        <tissue evidence="7">Muscle</tissue>
    </source>
</reference>
<gene>
    <name evidence="7" type="primary">Cpi1</name>
    <name evidence="7" type="ORF">SCLMEX_R04382</name>
</gene>
<evidence type="ECO:0000256" key="4">
    <source>
        <dbReference type="ARBA" id="ARBA00022690"/>
    </source>
</evidence>
<evidence type="ECO:0000256" key="2">
    <source>
        <dbReference type="ARBA" id="ARBA00009403"/>
    </source>
</evidence>
<feature type="domain" description="Cystatin" evidence="6">
    <location>
        <begin position="7"/>
        <end position="90"/>
    </location>
</feature>
<feature type="non-terminal residue" evidence="7">
    <location>
        <position position="1"/>
    </location>
</feature>
<dbReference type="PROSITE" id="PS00287">
    <property type="entry name" value="CYSTATIN"/>
    <property type="match status" value="1"/>
</dbReference>
<dbReference type="InterPro" id="IPR000010">
    <property type="entry name" value="Cystatin_dom"/>
</dbReference>
<protein>
    <submittedName>
        <fullName evidence="7">CPI1 inhibitor</fullName>
    </submittedName>
</protein>
<comment type="similarity">
    <text evidence="2">Belongs to the cystatin family.</text>
</comment>
<evidence type="ECO:0000256" key="3">
    <source>
        <dbReference type="ARBA" id="ARBA00022490"/>
    </source>
</evidence>
<feature type="non-terminal residue" evidence="7">
    <location>
        <position position="95"/>
    </location>
</feature>
<evidence type="ECO:0000256" key="1">
    <source>
        <dbReference type="ARBA" id="ARBA00004496"/>
    </source>
</evidence>
<dbReference type="PRINTS" id="PR00295">
    <property type="entry name" value="STEFINA"/>
</dbReference>
<dbReference type="Pfam" id="PF00031">
    <property type="entry name" value="Cystatin"/>
    <property type="match status" value="1"/>
</dbReference>
<dbReference type="Proteomes" id="UP000588334">
    <property type="component" value="Unassembled WGS sequence"/>
</dbReference>
<dbReference type="InterPro" id="IPR046350">
    <property type="entry name" value="Cystatin_sf"/>
</dbReference>
<evidence type="ECO:0000256" key="5">
    <source>
        <dbReference type="ARBA" id="ARBA00022704"/>
    </source>
</evidence>
<name>A0A7K8W2E2_9FURN</name>
<dbReference type="CDD" id="cd00042">
    <property type="entry name" value="CY"/>
    <property type="match status" value="1"/>
</dbReference>
<organism evidence="7 8">
    <name type="scientific">Sclerurus mexicanus</name>
    <name type="common">tawny-throated leaftosser</name>
    <dbReference type="NCBI Taxonomy" id="265632"/>
    <lineage>
        <taxon>Eukaryota</taxon>
        <taxon>Metazoa</taxon>
        <taxon>Chordata</taxon>
        <taxon>Craniata</taxon>
        <taxon>Vertebrata</taxon>
        <taxon>Euteleostomi</taxon>
        <taxon>Archelosauria</taxon>
        <taxon>Archosauria</taxon>
        <taxon>Dinosauria</taxon>
        <taxon>Saurischia</taxon>
        <taxon>Theropoda</taxon>
        <taxon>Coelurosauria</taxon>
        <taxon>Aves</taxon>
        <taxon>Neognathae</taxon>
        <taxon>Neoaves</taxon>
        <taxon>Telluraves</taxon>
        <taxon>Australaves</taxon>
        <taxon>Passeriformes</taxon>
        <taxon>Furnariidae</taxon>
        <taxon>Sclerurus</taxon>
    </lineage>
</organism>
<evidence type="ECO:0000259" key="6">
    <source>
        <dbReference type="Pfam" id="PF00031"/>
    </source>
</evidence>
<comment type="caution">
    <text evidence="7">The sequence shown here is derived from an EMBL/GenBank/DDBJ whole genome shotgun (WGS) entry which is preliminary data.</text>
</comment>
<keyword evidence="3" id="KW-0963">Cytoplasm</keyword>
<proteinExistence type="inferred from homology"/>
<dbReference type="PANTHER" id="PTHR11414:SF20">
    <property type="entry name" value="CYSTATIN-A"/>
    <property type="match status" value="1"/>
</dbReference>
<evidence type="ECO:0000313" key="8">
    <source>
        <dbReference type="Proteomes" id="UP000588334"/>
    </source>
</evidence>
<dbReference type="GO" id="GO:0005829">
    <property type="term" value="C:cytosol"/>
    <property type="evidence" value="ECO:0007669"/>
    <property type="project" value="TreeGrafter"/>
</dbReference>
<accession>A0A7K8W2E2</accession>
<keyword evidence="5" id="KW-0789">Thiol protease inhibitor</keyword>
<keyword evidence="4" id="KW-0646">Protease inhibitor</keyword>
<dbReference type="EMBL" id="VWZF01001404">
    <property type="protein sequence ID" value="NXF72878.1"/>
    <property type="molecule type" value="Genomic_DNA"/>
</dbReference>
<dbReference type="Gene3D" id="3.10.450.10">
    <property type="match status" value="1"/>
</dbReference>
<dbReference type="PANTHER" id="PTHR11414">
    <property type="entry name" value="CYSTATIN FAMILY MEMBER"/>
    <property type="match status" value="1"/>
</dbReference>
<dbReference type="InterPro" id="IPR018073">
    <property type="entry name" value="Prot_inh_cystat_CS"/>
</dbReference>
<evidence type="ECO:0000313" key="7">
    <source>
        <dbReference type="EMBL" id="NXF72878.1"/>
    </source>
</evidence>
<sequence length="95" mass="10577">VMTGGWSLPKPATPEIQHITNKVKLQFEVRANRKPDLFIAIIYRSQVVAGTNYLIKVQVAATEYVHLKVFVGLPPQDECPALVSFETGKTKDDPL</sequence>